<dbReference type="InterPro" id="IPR001129">
    <property type="entry name" value="Membr-assoc_MAPEG"/>
</dbReference>
<evidence type="ECO:0000256" key="13">
    <source>
        <dbReference type="ARBA" id="ARBA00023136"/>
    </source>
</evidence>
<evidence type="ECO:0000256" key="4">
    <source>
        <dbReference type="ARBA" id="ARBA00010459"/>
    </source>
</evidence>
<dbReference type="InterPro" id="IPR023352">
    <property type="entry name" value="MAPEG-like_dom_sf"/>
</dbReference>
<dbReference type="Gene3D" id="1.20.120.550">
    <property type="entry name" value="Membrane associated eicosanoid/glutathione metabolism-like domain"/>
    <property type="match status" value="1"/>
</dbReference>
<comment type="function">
    <text evidence="1">Conjugation of reduced glutathione to a wide number of exogenous and endogenous hydrophobic electrophiles.</text>
</comment>
<evidence type="ECO:0000256" key="2">
    <source>
        <dbReference type="ARBA" id="ARBA00004294"/>
    </source>
</evidence>
<evidence type="ECO:0000256" key="17">
    <source>
        <dbReference type="SAM" id="Phobius"/>
    </source>
</evidence>
<protein>
    <recommendedName>
        <fullName evidence="15">Microsomal glutathione S-transferase 1</fullName>
        <ecNumber evidence="5">2.5.1.18</ecNumber>
    </recommendedName>
</protein>
<evidence type="ECO:0000256" key="14">
    <source>
        <dbReference type="ARBA" id="ARBA00038540"/>
    </source>
</evidence>
<keyword evidence="6" id="KW-0808">Transferase</keyword>
<dbReference type="PANTHER" id="PTHR10689">
    <property type="entry name" value="MICROSOMAL GLUTATHIONE S-TRANSFERASE 1"/>
    <property type="match status" value="1"/>
</dbReference>
<evidence type="ECO:0000256" key="6">
    <source>
        <dbReference type="ARBA" id="ARBA00022679"/>
    </source>
</evidence>
<dbReference type="AlphaFoldDB" id="A0AAV8WD56"/>
<evidence type="ECO:0000256" key="16">
    <source>
        <dbReference type="ARBA" id="ARBA00049385"/>
    </source>
</evidence>
<evidence type="ECO:0000256" key="10">
    <source>
        <dbReference type="ARBA" id="ARBA00022989"/>
    </source>
</evidence>
<comment type="subunit">
    <text evidence="14">Homotrimer; The trimer binds only one molecule of glutathione.</text>
</comment>
<evidence type="ECO:0000256" key="11">
    <source>
        <dbReference type="ARBA" id="ARBA00022990"/>
    </source>
</evidence>
<sequence>MAQAVVTEGLSIDNPLFRVYAFYCAVLVLKMMFIAVFTGMTRSKTKTFANPEDAAYRQGKVKQDDNVERVRRAHLNDVENIPIFLVVSLVYILTNPSYFLATLLIRAFTLARIIHTVVYAVVVIPQPARALSWSVGFGITGYMALQNLIYFCSCLAAAKLVDKGRVSKVSHGSTVGFKLNSDWLILKICESD</sequence>
<dbReference type="SUPFAM" id="SSF161084">
    <property type="entry name" value="MAPEG domain-like"/>
    <property type="match status" value="1"/>
</dbReference>
<dbReference type="InterPro" id="IPR040162">
    <property type="entry name" value="MGST1-like"/>
</dbReference>
<evidence type="ECO:0000256" key="8">
    <source>
        <dbReference type="ARBA" id="ARBA00022787"/>
    </source>
</evidence>
<comment type="subcellular location">
    <subcellularLocation>
        <location evidence="3">Endoplasmic reticulum membrane</location>
        <topology evidence="3">Multi-pass membrane protein</topology>
    </subcellularLocation>
    <subcellularLocation>
        <location evidence="2">Mitochondrion outer membrane</location>
    </subcellularLocation>
</comment>
<name>A0AAV8WD56_9CUCU</name>
<keyword evidence="10 17" id="KW-1133">Transmembrane helix</keyword>
<dbReference type="GO" id="GO:0005789">
    <property type="term" value="C:endoplasmic reticulum membrane"/>
    <property type="evidence" value="ECO:0007669"/>
    <property type="project" value="UniProtKB-SubCell"/>
</dbReference>
<dbReference type="EMBL" id="JANEYG010000003">
    <property type="protein sequence ID" value="KAJ8924267.1"/>
    <property type="molecule type" value="Genomic_DNA"/>
</dbReference>
<comment type="similarity">
    <text evidence="4">Belongs to the MAPEG family.</text>
</comment>
<proteinExistence type="inferred from homology"/>
<dbReference type="FunFam" id="1.20.120.550:FF:000002">
    <property type="entry name" value="Microsomal glutathione S-transferase 1"/>
    <property type="match status" value="1"/>
</dbReference>
<organism evidence="18 19">
    <name type="scientific">Exocentrus adspersus</name>
    <dbReference type="NCBI Taxonomy" id="1586481"/>
    <lineage>
        <taxon>Eukaryota</taxon>
        <taxon>Metazoa</taxon>
        <taxon>Ecdysozoa</taxon>
        <taxon>Arthropoda</taxon>
        <taxon>Hexapoda</taxon>
        <taxon>Insecta</taxon>
        <taxon>Pterygota</taxon>
        <taxon>Neoptera</taxon>
        <taxon>Endopterygota</taxon>
        <taxon>Coleoptera</taxon>
        <taxon>Polyphaga</taxon>
        <taxon>Cucujiformia</taxon>
        <taxon>Chrysomeloidea</taxon>
        <taxon>Cerambycidae</taxon>
        <taxon>Lamiinae</taxon>
        <taxon>Acanthocinini</taxon>
        <taxon>Exocentrus</taxon>
    </lineage>
</organism>
<keyword evidence="8" id="KW-1000">Mitochondrion outer membrane</keyword>
<evidence type="ECO:0000313" key="19">
    <source>
        <dbReference type="Proteomes" id="UP001159042"/>
    </source>
</evidence>
<keyword evidence="13 17" id="KW-0472">Membrane</keyword>
<dbReference type="Pfam" id="PF01124">
    <property type="entry name" value="MAPEG"/>
    <property type="match status" value="1"/>
</dbReference>
<dbReference type="PANTHER" id="PTHR10689:SF6">
    <property type="entry name" value="MICROSOMAL GLUTATHIONE S-TRANSFERASE 1"/>
    <property type="match status" value="1"/>
</dbReference>
<dbReference type="GO" id="GO:0004364">
    <property type="term" value="F:glutathione transferase activity"/>
    <property type="evidence" value="ECO:0007669"/>
    <property type="project" value="UniProtKB-EC"/>
</dbReference>
<keyword evidence="19" id="KW-1185">Reference proteome</keyword>
<accession>A0AAV8WD56</accession>
<evidence type="ECO:0000256" key="1">
    <source>
        <dbReference type="ARBA" id="ARBA00003701"/>
    </source>
</evidence>
<evidence type="ECO:0000256" key="9">
    <source>
        <dbReference type="ARBA" id="ARBA00022824"/>
    </source>
</evidence>
<evidence type="ECO:0000313" key="18">
    <source>
        <dbReference type="EMBL" id="KAJ8924267.1"/>
    </source>
</evidence>
<keyword evidence="7 17" id="KW-0812">Transmembrane</keyword>
<keyword evidence="12" id="KW-0496">Mitochondrion</keyword>
<comment type="caution">
    <text evidence="18">The sequence shown here is derived from an EMBL/GenBank/DDBJ whole genome shotgun (WGS) entry which is preliminary data.</text>
</comment>
<dbReference type="Proteomes" id="UP001159042">
    <property type="component" value="Unassembled WGS sequence"/>
</dbReference>
<reference evidence="18 19" key="1">
    <citation type="journal article" date="2023" name="Insect Mol. Biol.">
        <title>Genome sequencing provides insights into the evolution of gene families encoding plant cell wall-degrading enzymes in longhorned beetles.</title>
        <authorList>
            <person name="Shin N.R."/>
            <person name="Okamura Y."/>
            <person name="Kirsch R."/>
            <person name="Pauchet Y."/>
        </authorList>
    </citation>
    <scope>NUCLEOTIDE SEQUENCE [LARGE SCALE GENOMIC DNA]</scope>
    <source>
        <strain evidence="18">EAD_L_NR</strain>
    </source>
</reference>
<keyword evidence="9" id="KW-0256">Endoplasmic reticulum</keyword>
<evidence type="ECO:0000256" key="12">
    <source>
        <dbReference type="ARBA" id="ARBA00023128"/>
    </source>
</evidence>
<evidence type="ECO:0000256" key="7">
    <source>
        <dbReference type="ARBA" id="ARBA00022692"/>
    </source>
</evidence>
<dbReference type="EC" id="2.5.1.18" evidence="5"/>
<evidence type="ECO:0000256" key="15">
    <source>
        <dbReference type="ARBA" id="ARBA00039397"/>
    </source>
</evidence>
<keyword evidence="11" id="KW-0007">Acetylation</keyword>
<evidence type="ECO:0000256" key="5">
    <source>
        <dbReference type="ARBA" id="ARBA00012452"/>
    </source>
</evidence>
<gene>
    <name evidence="18" type="ORF">NQ315_007059</name>
</gene>
<evidence type="ECO:0000256" key="3">
    <source>
        <dbReference type="ARBA" id="ARBA00004477"/>
    </source>
</evidence>
<comment type="catalytic activity">
    <reaction evidence="16">
        <text>RX + glutathione = an S-substituted glutathione + a halide anion + H(+)</text>
        <dbReference type="Rhea" id="RHEA:16437"/>
        <dbReference type="ChEBI" id="CHEBI:15378"/>
        <dbReference type="ChEBI" id="CHEBI:16042"/>
        <dbReference type="ChEBI" id="CHEBI:17792"/>
        <dbReference type="ChEBI" id="CHEBI:57925"/>
        <dbReference type="ChEBI" id="CHEBI:90779"/>
        <dbReference type="EC" id="2.5.1.18"/>
    </reaction>
    <physiologicalReaction direction="left-to-right" evidence="16">
        <dbReference type="Rhea" id="RHEA:16438"/>
    </physiologicalReaction>
</comment>
<dbReference type="GO" id="GO:0005741">
    <property type="term" value="C:mitochondrial outer membrane"/>
    <property type="evidence" value="ECO:0007669"/>
    <property type="project" value="UniProtKB-SubCell"/>
</dbReference>
<feature type="transmembrane region" description="Helical" evidence="17">
    <location>
        <begin position="20"/>
        <end position="40"/>
    </location>
</feature>